<accession>A0A1S2N1Y6</accession>
<feature type="compositionally biased region" description="Basic and acidic residues" evidence="1">
    <location>
        <begin position="39"/>
        <end position="66"/>
    </location>
</feature>
<name>A0A1S2N1Y6_9MICC</name>
<feature type="compositionally biased region" description="Gly residues" evidence="1">
    <location>
        <begin position="291"/>
        <end position="309"/>
    </location>
</feature>
<protein>
    <recommendedName>
        <fullName evidence="4">DUF5666 domain-containing protein</fullName>
    </recommendedName>
</protein>
<feature type="region of interest" description="Disordered" evidence="1">
    <location>
        <begin position="138"/>
        <end position="208"/>
    </location>
</feature>
<comment type="caution">
    <text evidence="2">The sequence shown here is derived from an EMBL/GenBank/DDBJ whole genome shotgun (WGS) entry which is preliminary data.</text>
</comment>
<dbReference type="EMBL" id="MODZ01000005">
    <property type="protein sequence ID" value="OIJ36077.1"/>
    <property type="molecule type" value="Genomic_DNA"/>
</dbReference>
<evidence type="ECO:0000313" key="3">
    <source>
        <dbReference type="Proteomes" id="UP000179540"/>
    </source>
</evidence>
<evidence type="ECO:0000256" key="1">
    <source>
        <dbReference type="SAM" id="MobiDB-lite"/>
    </source>
</evidence>
<dbReference type="Proteomes" id="UP000179540">
    <property type="component" value="Unassembled WGS sequence"/>
</dbReference>
<evidence type="ECO:0000313" key="2">
    <source>
        <dbReference type="EMBL" id="OIJ36077.1"/>
    </source>
</evidence>
<dbReference type="OrthoDB" id="3401874at2"/>
<feature type="compositionally biased region" description="Low complexity" evidence="1">
    <location>
        <begin position="310"/>
        <end position="320"/>
    </location>
</feature>
<gene>
    <name evidence="2" type="ORF">BK826_05150</name>
</gene>
<feature type="compositionally biased region" description="Basic and acidic residues" evidence="1">
    <location>
        <begin position="1"/>
        <end position="30"/>
    </location>
</feature>
<reference evidence="2 3" key="1">
    <citation type="submission" date="2016-10" db="EMBL/GenBank/DDBJ databases">
        <title>Draft genome sequence of strain LCT isolated from the Shenzhou X spacecraft of China.</title>
        <authorList>
            <person name="Huang B."/>
        </authorList>
    </citation>
    <scope>NUCLEOTIDE SEQUENCE [LARGE SCALE GENOMIC DNA]</scope>
    <source>
        <strain evidence="2 3">LCT-H5</strain>
    </source>
</reference>
<sequence length="320" mass="31129">MTTRDSAQHPQDDARRSAEEAARRAEDANRSADGVNRSEGVHRVDDGYGVDDVRRTEAGSRRREATRPAASYPATHRQETEPIAGGPAPAWGAPAEEWERARDRRAGRTWSTRKTAATAAIAIAVTGGAAAAAYGLSSAADSSGSLGQGGPGGMGGGMGGGQAGGGTGQAGAGQSGTGQSGTGAGGTAQGGAPGMGAAGLGIAGGQPLYSQSVTEQNGEYVTTITQTGTVEKISDSSVTVKSSDGHTQVYTVSDSSLVSGISTGDEVMASGTKKDDAATLVSLQAAQSGTGTSGTGGASGGQGAAGQGSGSSSDSSGTDS</sequence>
<organism evidence="2 3">
    <name type="scientific">Rothia kristinae</name>
    <dbReference type="NCBI Taxonomy" id="37923"/>
    <lineage>
        <taxon>Bacteria</taxon>
        <taxon>Bacillati</taxon>
        <taxon>Actinomycetota</taxon>
        <taxon>Actinomycetes</taxon>
        <taxon>Micrococcales</taxon>
        <taxon>Micrococcaceae</taxon>
        <taxon>Rothia</taxon>
    </lineage>
</organism>
<feature type="compositionally biased region" description="Basic and acidic residues" evidence="1">
    <location>
        <begin position="97"/>
        <end position="106"/>
    </location>
</feature>
<proteinExistence type="predicted"/>
<evidence type="ECO:0008006" key="4">
    <source>
        <dbReference type="Google" id="ProtNLM"/>
    </source>
</evidence>
<feature type="region of interest" description="Disordered" evidence="1">
    <location>
        <begin position="1"/>
        <end position="115"/>
    </location>
</feature>
<feature type="compositionally biased region" description="Gly residues" evidence="1">
    <location>
        <begin position="146"/>
        <end position="204"/>
    </location>
</feature>
<dbReference type="AlphaFoldDB" id="A0A1S2N1Y6"/>
<dbReference type="RefSeq" id="WP_075514684.1">
    <property type="nucleotide sequence ID" value="NZ_MODZ01000005.1"/>
</dbReference>
<feature type="region of interest" description="Disordered" evidence="1">
    <location>
        <begin position="287"/>
        <end position="320"/>
    </location>
</feature>
<feature type="compositionally biased region" description="Low complexity" evidence="1">
    <location>
        <begin position="84"/>
        <end position="95"/>
    </location>
</feature>